<feature type="region of interest" description="Disordered" evidence="1">
    <location>
        <begin position="70"/>
        <end position="92"/>
    </location>
</feature>
<evidence type="ECO:0000313" key="4">
    <source>
        <dbReference type="Proteomes" id="UP000567179"/>
    </source>
</evidence>
<gene>
    <name evidence="3" type="ORF">D9619_013483</name>
</gene>
<feature type="compositionally biased region" description="Basic and acidic residues" evidence="1">
    <location>
        <begin position="138"/>
        <end position="157"/>
    </location>
</feature>
<reference evidence="3 4" key="1">
    <citation type="journal article" date="2020" name="ISME J.">
        <title>Uncovering the hidden diversity of litter-decomposition mechanisms in mushroom-forming fungi.</title>
        <authorList>
            <person name="Floudas D."/>
            <person name="Bentzer J."/>
            <person name="Ahren D."/>
            <person name="Johansson T."/>
            <person name="Persson P."/>
            <person name="Tunlid A."/>
        </authorList>
    </citation>
    <scope>NUCLEOTIDE SEQUENCE [LARGE SCALE GENOMIC DNA]</scope>
    <source>
        <strain evidence="3 4">CBS 101986</strain>
    </source>
</reference>
<feature type="signal peptide" evidence="2">
    <location>
        <begin position="1"/>
        <end position="21"/>
    </location>
</feature>
<comment type="caution">
    <text evidence="3">The sequence shown here is derived from an EMBL/GenBank/DDBJ whole genome shotgun (WGS) entry which is preliminary data.</text>
</comment>
<evidence type="ECO:0000256" key="1">
    <source>
        <dbReference type="SAM" id="MobiDB-lite"/>
    </source>
</evidence>
<dbReference type="EMBL" id="JAACJJ010000019">
    <property type="protein sequence ID" value="KAF5323237.1"/>
    <property type="molecule type" value="Genomic_DNA"/>
</dbReference>
<sequence>MVKLIAITAIAVTLLSSSVAAQQPADSYLALREHFETQLGRELDPFEARDVAYLAERGWKEKLAKKAAEKLKKHHKKVGDPSGGSQEENRRELAGSFYAREYDFETPTTRELSEAQSLYGRNFADFIHKFFHPYGDLKGAKKDEKKEEPKEGAKTEDAPAPDAVQRSLYADSMDVMTRSYYGFGDMD</sequence>
<accession>A0A8H5BH56</accession>
<name>A0A8H5BH56_9AGAR</name>
<dbReference type="Proteomes" id="UP000567179">
    <property type="component" value="Unassembled WGS sequence"/>
</dbReference>
<dbReference type="AlphaFoldDB" id="A0A8H5BH56"/>
<keyword evidence="4" id="KW-1185">Reference proteome</keyword>
<evidence type="ECO:0000256" key="2">
    <source>
        <dbReference type="SAM" id="SignalP"/>
    </source>
</evidence>
<evidence type="ECO:0000313" key="3">
    <source>
        <dbReference type="EMBL" id="KAF5323237.1"/>
    </source>
</evidence>
<feature type="region of interest" description="Disordered" evidence="1">
    <location>
        <begin position="138"/>
        <end position="168"/>
    </location>
</feature>
<keyword evidence="2" id="KW-0732">Signal</keyword>
<proteinExistence type="predicted"/>
<feature type="chain" id="PRO_5034620023" evidence="2">
    <location>
        <begin position="22"/>
        <end position="187"/>
    </location>
</feature>
<protein>
    <submittedName>
        <fullName evidence="3">Uncharacterized protein</fullName>
    </submittedName>
</protein>
<organism evidence="3 4">
    <name type="scientific">Psilocybe cf. subviscida</name>
    <dbReference type="NCBI Taxonomy" id="2480587"/>
    <lineage>
        <taxon>Eukaryota</taxon>
        <taxon>Fungi</taxon>
        <taxon>Dikarya</taxon>
        <taxon>Basidiomycota</taxon>
        <taxon>Agaricomycotina</taxon>
        <taxon>Agaricomycetes</taxon>
        <taxon>Agaricomycetidae</taxon>
        <taxon>Agaricales</taxon>
        <taxon>Agaricineae</taxon>
        <taxon>Strophariaceae</taxon>
        <taxon>Psilocybe</taxon>
    </lineage>
</organism>